<gene>
    <name evidence="2" type="ORF">pipiens_008726</name>
</gene>
<feature type="compositionally biased region" description="Basic and acidic residues" evidence="1">
    <location>
        <begin position="324"/>
        <end position="334"/>
    </location>
</feature>
<feature type="region of interest" description="Disordered" evidence="1">
    <location>
        <begin position="319"/>
        <end position="359"/>
    </location>
</feature>
<sequence>MYARSGRNGGGQNGANPGGRAGMAAAITPVVKNYQTVRSSSSDGTDWNSLNPNLYQNMSNDQVDWAALAQQWIQMKETLPPEMVPAAPPPPPVISWNRSPPAAAPLETIDEQGEAPMEVEKEEDPGQPQQQRPQPGAWQNGSIAWQYPTVTAPEWRSSAWETSWSTGGNQGGNSGPVPPAAVNPQASVAVANWQAKMSRIYKINDGSGSSVSSEPIAGTVQPATANSKQVEQGSKRIPGLMDQVINLDHASEDAAQADQDQGEDTTQTINDAKRKLLPAWIREGLEKMEREKQRQVERERDQKQREQLLEQRRQAELEALSELESAKKKSKFESDSEEEEAPDEQEGPSREASPVPARSREEILQELMISVRKNLTEILLEVTNEEIAVLAKETLAKARRKAPTAQALRKTGLATLTGGLGLGMYGDSDDEDEDDEDASGSEKRRDSSDGENEEDDEEIEKALRSTIKQRQKEFEWTAREIEDQLAQEEARDERKRREYEQQQQQQNQKDQNSDDEDAYGGRAGFGHAASGTAVGSGSVSGGKSGSRDGETQPVNDKIYAHKLGRTRDKRISRFSDPKDTVRQTHITHVAIVPYKPGEIVPPALHLPKSSAQMAPTATMVSSGISPPVVLNPSASAPLFPAAVSGLESYRRESSVASEAPSTSSRASHRTAVKTKTTGMIATWRTNGTTIGTRSTRPRVDRVAPNAAAIRVVIGGPTRGTHGTIPAVVVAEGQDRHVTTAIVGIDPREDREAALGHLCPGGEVF</sequence>
<evidence type="ECO:0008006" key="4">
    <source>
        <dbReference type="Google" id="ProtNLM"/>
    </source>
</evidence>
<dbReference type="AlphaFoldDB" id="A0ABD1DGN7"/>
<dbReference type="PANTHER" id="PTHR31518">
    <property type="entry name" value="ARGININE/SERINE-RICH PROTEIN PNISR"/>
    <property type="match status" value="1"/>
</dbReference>
<feature type="region of interest" description="Disordered" evidence="1">
    <location>
        <begin position="156"/>
        <end position="181"/>
    </location>
</feature>
<proteinExistence type="predicted"/>
<feature type="region of interest" description="Disordered" evidence="1">
    <location>
        <begin position="1"/>
        <end position="22"/>
    </location>
</feature>
<protein>
    <recommendedName>
        <fullName evidence="4">Splicing factor, arginine/serine-rich 18</fullName>
    </recommendedName>
</protein>
<reference evidence="2 3" key="1">
    <citation type="submission" date="2024-05" db="EMBL/GenBank/DDBJ databases">
        <title>Culex pipiens pipiens assembly and annotation.</title>
        <authorList>
            <person name="Alout H."/>
            <person name="Durand T."/>
        </authorList>
    </citation>
    <scope>NUCLEOTIDE SEQUENCE [LARGE SCALE GENOMIC DNA]</scope>
    <source>
        <strain evidence="2">HA-2024</strain>
        <tissue evidence="2">Whole body</tissue>
    </source>
</reference>
<feature type="region of interest" description="Disordered" evidence="1">
    <location>
        <begin position="412"/>
        <end position="559"/>
    </location>
</feature>
<feature type="compositionally biased region" description="Acidic residues" evidence="1">
    <location>
        <begin position="427"/>
        <end position="439"/>
    </location>
</feature>
<dbReference type="InterPro" id="IPR031937">
    <property type="entry name" value="PNISR"/>
</dbReference>
<dbReference type="Pfam" id="PF15996">
    <property type="entry name" value="PNISR"/>
    <property type="match status" value="1"/>
</dbReference>
<feature type="compositionally biased region" description="Low complexity" evidence="1">
    <location>
        <begin position="501"/>
        <end position="510"/>
    </location>
</feature>
<dbReference type="Proteomes" id="UP001562425">
    <property type="component" value="Unassembled WGS sequence"/>
</dbReference>
<feature type="compositionally biased region" description="Low complexity" evidence="1">
    <location>
        <begin position="654"/>
        <end position="664"/>
    </location>
</feature>
<keyword evidence="3" id="KW-1185">Reference proteome</keyword>
<feature type="compositionally biased region" description="Basic and acidic residues" evidence="1">
    <location>
        <begin position="470"/>
        <end position="500"/>
    </location>
</feature>
<comment type="caution">
    <text evidence="2">The sequence shown here is derived from an EMBL/GenBank/DDBJ whole genome shotgun (WGS) entry which is preliminary data.</text>
</comment>
<feature type="compositionally biased region" description="Acidic residues" evidence="1">
    <location>
        <begin position="335"/>
        <end position="346"/>
    </location>
</feature>
<evidence type="ECO:0000313" key="2">
    <source>
        <dbReference type="EMBL" id="KAL1398743.1"/>
    </source>
</evidence>
<evidence type="ECO:0000256" key="1">
    <source>
        <dbReference type="SAM" id="MobiDB-lite"/>
    </source>
</evidence>
<feature type="compositionally biased region" description="Low complexity" evidence="1">
    <location>
        <begin position="528"/>
        <end position="537"/>
    </location>
</feature>
<accession>A0ABD1DGN7</accession>
<feature type="region of interest" description="Disordered" evidence="1">
    <location>
        <begin position="654"/>
        <end position="673"/>
    </location>
</feature>
<organism evidence="2 3">
    <name type="scientific">Culex pipiens pipiens</name>
    <name type="common">Northern house mosquito</name>
    <dbReference type="NCBI Taxonomy" id="38569"/>
    <lineage>
        <taxon>Eukaryota</taxon>
        <taxon>Metazoa</taxon>
        <taxon>Ecdysozoa</taxon>
        <taxon>Arthropoda</taxon>
        <taxon>Hexapoda</taxon>
        <taxon>Insecta</taxon>
        <taxon>Pterygota</taxon>
        <taxon>Neoptera</taxon>
        <taxon>Endopterygota</taxon>
        <taxon>Diptera</taxon>
        <taxon>Nematocera</taxon>
        <taxon>Culicoidea</taxon>
        <taxon>Culicidae</taxon>
        <taxon>Culicinae</taxon>
        <taxon>Culicini</taxon>
        <taxon>Culex</taxon>
        <taxon>Culex</taxon>
    </lineage>
</organism>
<feature type="region of interest" description="Disordered" evidence="1">
    <location>
        <begin position="206"/>
        <end position="235"/>
    </location>
</feature>
<dbReference type="EMBL" id="JBEHCU010005793">
    <property type="protein sequence ID" value="KAL1398743.1"/>
    <property type="molecule type" value="Genomic_DNA"/>
</dbReference>
<evidence type="ECO:0000313" key="3">
    <source>
        <dbReference type="Proteomes" id="UP001562425"/>
    </source>
</evidence>
<feature type="compositionally biased region" description="Polar residues" evidence="1">
    <location>
        <begin position="221"/>
        <end position="232"/>
    </location>
</feature>
<feature type="compositionally biased region" description="Acidic residues" evidence="1">
    <location>
        <begin position="449"/>
        <end position="459"/>
    </location>
</feature>
<name>A0ABD1DGN7_CULPP</name>
<feature type="compositionally biased region" description="Gly residues" evidence="1">
    <location>
        <begin position="7"/>
        <end position="21"/>
    </location>
</feature>
<feature type="region of interest" description="Disordered" evidence="1">
    <location>
        <begin position="115"/>
        <end position="140"/>
    </location>
</feature>
<feature type="compositionally biased region" description="Low complexity" evidence="1">
    <location>
        <begin position="126"/>
        <end position="136"/>
    </location>
</feature>